<dbReference type="InterPro" id="IPR007267">
    <property type="entry name" value="GtrA_DPMS_TM"/>
</dbReference>
<feature type="transmembrane region" description="Helical" evidence="6">
    <location>
        <begin position="7"/>
        <end position="28"/>
    </location>
</feature>
<dbReference type="EMBL" id="JAPFCC010000001">
    <property type="protein sequence ID" value="MCW7553991.1"/>
    <property type="molecule type" value="Genomic_DNA"/>
</dbReference>
<evidence type="ECO:0000256" key="4">
    <source>
        <dbReference type="ARBA" id="ARBA00022989"/>
    </source>
</evidence>
<evidence type="ECO:0000256" key="2">
    <source>
        <dbReference type="ARBA" id="ARBA00009399"/>
    </source>
</evidence>
<reference evidence="8 9" key="1">
    <citation type="submission" date="2022-10" db="EMBL/GenBank/DDBJ databases">
        <title>High-quality genome sequences of two octocoral-associated bacteria, Endozoicomonas euniceicola EF212 and Endozoicomonas gorgoniicola PS125.</title>
        <authorList>
            <person name="Chiou Y.-J."/>
            <person name="Chen Y.-H."/>
        </authorList>
    </citation>
    <scope>NUCLEOTIDE SEQUENCE [LARGE SCALE GENOMIC DNA]</scope>
    <source>
        <strain evidence="8 9">PS125</strain>
    </source>
</reference>
<organism evidence="8 9">
    <name type="scientific">Endozoicomonas gorgoniicola</name>
    <dbReference type="NCBI Taxonomy" id="1234144"/>
    <lineage>
        <taxon>Bacteria</taxon>
        <taxon>Pseudomonadati</taxon>
        <taxon>Pseudomonadota</taxon>
        <taxon>Gammaproteobacteria</taxon>
        <taxon>Oceanospirillales</taxon>
        <taxon>Endozoicomonadaceae</taxon>
        <taxon>Endozoicomonas</taxon>
    </lineage>
</organism>
<feature type="transmembrane region" description="Helical" evidence="6">
    <location>
        <begin position="66"/>
        <end position="88"/>
    </location>
</feature>
<dbReference type="Pfam" id="PF04138">
    <property type="entry name" value="GtrA_DPMS_TM"/>
    <property type="match status" value="1"/>
</dbReference>
<evidence type="ECO:0000313" key="8">
    <source>
        <dbReference type="EMBL" id="MCW7553991.1"/>
    </source>
</evidence>
<dbReference type="Proteomes" id="UP001209854">
    <property type="component" value="Unassembled WGS sequence"/>
</dbReference>
<comment type="subcellular location">
    <subcellularLocation>
        <location evidence="1">Membrane</location>
        <topology evidence="1">Multi-pass membrane protein</topology>
    </subcellularLocation>
</comment>
<evidence type="ECO:0000259" key="7">
    <source>
        <dbReference type="Pfam" id="PF04138"/>
    </source>
</evidence>
<feature type="transmembrane region" description="Helical" evidence="6">
    <location>
        <begin position="34"/>
        <end position="54"/>
    </location>
</feature>
<dbReference type="PANTHER" id="PTHR38459:SF1">
    <property type="entry name" value="PROPHAGE BACTOPRENOL-LINKED GLUCOSE TRANSLOCASE HOMOLOG"/>
    <property type="match status" value="1"/>
</dbReference>
<comment type="similarity">
    <text evidence="2">Belongs to the GtrA family.</text>
</comment>
<evidence type="ECO:0000313" key="9">
    <source>
        <dbReference type="Proteomes" id="UP001209854"/>
    </source>
</evidence>
<keyword evidence="9" id="KW-1185">Reference proteome</keyword>
<comment type="caution">
    <text evidence="8">The sequence shown here is derived from an EMBL/GenBank/DDBJ whole genome shotgun (WGS) entry which is preliminary data.</text>
</comment>
<keyword evidence="5 6" id="KW-0472">Membrane</keyword>
<evidence type="ECO:0000256" key="1">
    <source>
        <dbReference type="ARBA" id="ARBA00004141"/>
    </source>
</evidence>
<gene>
    <name evidence="8" type="ORF">NX722_15465</name>
</gene>
<protein>
    <submittedName>
        <fullName evidence="8">GtrA family protein</fullName>
    </submittedName>
</protein>
<keyword evidence="3 6" id="KW-0812">Transmembrane</keyword>
<proteinExistence type="inferred from homology"/>
<keyword evidence="4 6" id="KW-1133">Transmembrane helix</keyword>
<accession>A0ABT3MX72</accession>
<evidence type="ECO:0000256" key="3">
    <source>
        <dbReference type="ARBA" id="ARBA00022692"/>
    </source>
</evidence>
<evidence type="ECO:0000256" key="5">
    <source>
        <dbReference type="ARBA" id="ARBA00023136"/>
    </source>
</evidence>
<name>A0ABT3MX72_9GAMM</name>
<dbReference type="RefSeq" id="WP_262563732.1">
    <property type="nucleotide sequence ID" value="NZ_JAPFCC010000001.1"/>
</dbReference>
<dbReference type="InterPro" id="IPR051401">
    <property type="entry name" value="GtrA_CellWall_Glycosyl"/>
</dbReference>
<feature type="domain" description="GtrA/DPMS transmembrane" evidence="7">
    <location>
        <begin position="5"/>
        <end position="120"/>
    </location>
</feature>
<feature type="transmembrane region" description="Helical" evidence="6">
    <location>
        <begin position="94"/>
        <end position="114"/>
    </location>
</feature>
<sequence>MQIIKFIAVGGLAALVHLSSLWLMVNFLALDPVIANALAFIGAFIVSFTGQSLWTFNHKSHDHNTALRYLMIQLLCSFILNQALYTLLVLYTPLHYMAASFIVLITIPVITFTLSKYWAFR</sequence>
<dbReference type="PANTHER" id="PTHR38459">
    <property type="entry name" value="PROPHAGE BACTOPRENOL-LINKED GLUCOSE TRANSLOCASE HOMOLOG"/>
    <property type="match status" value="1"/>
</dbReference>
<evidence type="ECO:0000256" key="6">
    <source>
        <dbReference type="SAM" id="Phobius"/>
    </source>
</evidence>